<feature type="region of interest" description="Disordered" evidence="9">
    <location>
        <begin position="384"/>
        <end position="483"/>
    </location>
</feature>
<evidence type="ECO:0000256" key="8">
    <source>
        <dbReference type="PROSITE-ProRule" id="PRU00125"/>
    </source>
</evidence>
<feature type="region of interest" description="Disordered" evidence="9">
    <location>
        <begin position="547"/>
        <end position="589"/>
    </location>
</feature>
<dbReference type="PANTHER" id="PTHR24213">
    <property type="entry name" value="ACTIN-BINDING LIM PROTEIN"/>
    <property type="match status" value="1"/>
</dbReference>
<dbReference type="Pfam" id="PF02209">
    <property type="entry name" value="VHP"/>
    <property type="match status" value="1"/>
</dbReference>
<dbReference type="InterPro" id="IPR036886">
    <property type="entry name" value="Villin_headpiece_dom_sf"/>
</dbReference>
<evidence type="ECO:0000259" key="11">
    <source>
        <dbReference type="PROSITE" id="PS51089"/>
    </source>
</evidence>
<dbReference type="GO" id="GO:0007010">
    <property type="term" value="P:cytoskeleton organization"/>
    <property type="evidence" value="ECO:0007669"/>
    <property type="project" value="InterPro"/>
</dbReference>
<feature type="compositionally biased region" description="Polar residues" evidence="9">
    <location>
        <begin position="466"/>
        <end position="483"/>
    </location>
</feature>
<keyword evidence="6 8" id="KW-0862">Zinc</keyword>
<keyword evidence="2" id="KW-0963">Cytoplasm</keyword>
<feature type="compositionally biased region" description="Polar residues" evidence="9">
    <location>
        <begin position="386"/>
        <end position="397"/>
    </location>
</feature>
<dbReference type="Pfam" id="PF00412">
    <property type="entry name" value="LIM"/>
    <property type="match status" value="4"/>
</dbReference>
<evidence type="ECO:0000256" key="3">
    <source>
        <dbReference type="ARBA" id="ARBA00022553"/>
    </source>
</evidence>
<dbReference type="GO" id="GO:0046872">
    <property type="term" value="F:metal ion binding"/>
    <property type="evidence" value="ECO:0007669"/>
    <property type="project" value="UniProtKB-KW"/>
</dbReference>
<dbReference type="InterPro" id="IPR051618">
    <property type="entry name" value="Actin-binding_LIM"/>
</dbReference>
<dbReference type="FunFam" id="2.10.110.10:FF:000004">
    <property type="entry name" value="actin-binding LIM protein 1 isoform X1"/>
    <property type="match status" value="1"/>
</dbReference>
<feature type="compositionally biased region" description="Polar residues" evidence="9">
    <location>
        <begin position="565"/>
        <end position="589"/>
    </location>
</feature>
<evidence type="ECO:0008006" key="14">
    <source>
        <dbReference type="Google" id="ProtNLM"/>
    </source>
</evidence>
<dbReference type="Pfam" id="PF16182">
    <property type="entry name" value="AbLIM_anchor"/>
    <property type="match status" value="1"/>
</dbReference>
<proteinExistence type="predicted"/>
<feature type="domain" description="LIM zinc-binding" evidence="10">
    <location>
        <begin position="33"/>
        <end position="92"/>
    </location>
</feature>
<evidence type="ECO:0000256" key="4">
    <source>
        <dbReference type="ARBA" id="ARBA00022723"/>
    </source>
</evidence>
<dbReference type="GO" id="GO:0005737">
    <property type="term" value="C:cytoplasm"/>
    <property type="evidence" value="ECO:0007669"/>
    <property type="project" value="UniProtKB-SubCell"/>
</dbReference>
<feature type="domain" description="HP" evidence="11">
    <location>
        <begin position="628"/>
        <end position="696"/>
    </location>
</feature>
<dbReference type="InterPro" id="IPR032402">
    <property type="entry name" value="AbLIM_anchor"/>
</dbReference>
<reference evidence="12 13" key="1">
    <citation type="journal article" date="2024" name="Genome Biol. Evol.">
        <title>Chromosome-level genome assembly of the viviparous eelpout Zoarces viviparus.</title>
        <authorList>
            <person name="Fuhrmann N."/>
            <person name="Brasseur M.V."/>
            <person name="Bakowski C.E."/>
            <person name="Podsiadlowski L."/>
            <person name="Prost S."/>
            <person name="Krehenwinkel H."/>
            <person name="Mayer C."/>
        </authorList>
    </citation>
    <scope>NUCLEOTIDE SEQUENCE [LARGE SCALE GENOMIC DNA]</scope>
    <source>
        <strain evidence="12">NO-MEL_2022_Ind0_liver</strain>
    </source>
</reference>
<dbReference type="GO" id="GO:0001725">
    <property type="term" value="C:stress fiber"/>
    <property type="evidence" value="ECO:0007669"/>
    <property type="project" value="TreeGrafter"/>
</dbReference>
<dbReference type="FunFam" id="2.10.110.10:FF:000007">
    <property type="entry name" value="actin-binding LIM protein 1 isoform X1"/>
    <property type="match status" value="1"/>
</dbReference>
<evidence type="ECO:0000259" key="10">
    <source>
        <dbReference type="PROSITE" id="PS50023"/>
    </source>
</evidence>
<keyword evidence="7 8" id="KW-0440">LIM domain</keyword>
<evidence type="ECO:0000256" key="6">
    <source>
        <dbReference type="ARBA" id="ARBA00022833"/>
    </source>
</evidence>
<dbReference type="CDD" id="cd09328">
    <property type="entry name" value="LIM2_abLIM"/>
    <property type="match status" value="1"/>
</dbReference>
<accession>A0AAW1FNZ1</accession>
<name>A0AAW1FNZ1_ZOAVI</name>
<feature type="domain" description="LIM zinc-binding" evidence="10">
    <location>
        <begin position="93"/>
        <end position="152"/>
    </location>
</feature>
<dbReference type="GO" id="GO:0060271">
    <property type="term" value="P:cilium assembly"/>
    <property type="evidence" value="ECO:0007669"/>
    <property type="project" value="TreeGrafter"/>
</dbReference>
<dbReference type="PROSITE" id="PS51089">
    <property type="entry name" value="HP"/>
    <property type="match status" value="1"/>
</dbReference>
<dbReference type="InterPro" id="IPR001781">
    <property type="entry name" value="Znf_LIM"/>
</dbReference>
<dbReference type="CDD" id="cd09329">
    <property type="entry name" value="LIM3_abLIM"/>
    <property type="match status" value="1"/>
</dbReference>
<dbReference type="FunFam" id="1.10.950.10:FF:000001">
    <property type="entry name" value="actin-binding LIM protein 1 isoform X2"/>
    <property type="match status" value="1"/>
</dbReference>
<dbReference type="CDD" id="cd09327">
    <property type="entry name" value="LIM1_abLIM"/>
    <property type="match status" value="1"/>
</dbReference>
<organism evidence="12 13">
    <name type="scientific">Zoarces viviparus</name>
    <name type="common">Viviparous eelpout</name>
    <name type="synonym">Blennius viviparus</name>
    <dbReference type="NCBI Taxonomy" id="48416"/>
    <lineage>
        <taxon>Eukaryota</taxon>
        <taxon>Metazoa</taxon>
        <taxon>Chordata</taxon>
        <taxon>Craniata</taxon>
        <taxon>Vertebrata</taxon>
        <taxon>Euteleostomi</taxon>
        <taxon>Actinopterygii</taxon>
        <taxon>Neopterygii</taxon>
        <taxon>Teleostei</taxon>
        <taxon>Neoteleostei</taxon>
        <taxon>Acanthomorphata</taxon>
        <taxon>Eupercaria</taxon>
        <taxon>Perciformes</taxon>
        <taxon>Cottioidei</taxon>
        <taxon>Zoarcales</taxon>
        <taxon>Zoarcidae</taxon>
        <taxon>Zoarcinae</taxon>
        <taxon>Zoarces</taxon>
    </lineage>
</organism>
<dbReference type="PANTHER" id="PTHR24213:SF0">
    <property type="entry name" value="ACTIN-BINDING LIM PROTEIN 3"/>
    <property type="match status" value="1"/>
</dbReference>
<evidence type="ECO:0000256" key="9">
    <source>
        <dbReference type="SAM" id="MobiDB-lite"/>
    </source>
</evidence>
<dbReference type="SMART" id="SM00153">
    <property type="entry name" value="VHP"/>
    <property type="match status" value="1"/>
</dbReference>
<dbReference type="GO" id="GO:0030032">
    <property type="term" value="P:lamellipodium assembly"/>
    <property type="evidence" value="ECO:0007669"/>
    <property type="project" value="TreeGrafter"/>
</dbReference>
<dbReference type="InterPro" id="IPR003128">
    <property type="entry name" value="Villin_headpiece"/>
</dbReference>
<evidence type="ECO:0000313" key="13">
    <source>
        <dbReference type="Proteomes" id="UP001488805"/>
    </source>
</evidence>
<dbReference type="SMART" id="SM00132">
    <property type="entry name" value="LIM"/>
    <property type="match status" value="4"/>
</dbReference>
<evidence type="ECO:0000313" key="12">
    <source>
        <dbReference type="EMBL" id="KAK9536451.1"/>
    </source>
</evidence>
<dbReference type="Gene3D" id="1.10.950.10">
    <property type="entry name" value="Villin headpiece domain"/>
    <property type="match status" value="1"/>
</dbReference>
<dbReference type="SUPFAM" id="SSF57716">
    <property type="entry name" value="Glucocorticoid receptor-like (DNA-binding domain)"/>
    <property type="match status" value="5"/>
</dbReference>
<dbReference type="Proteomes" id="UP001488805">
    <property type="component" value="Unassembled WGS sequence"/>
</dbReference>
<sequence>MSGPANVQYQSGLYGGNNNNSSSPLSSRGNSPIVCERCGEVCRGEVVRVKNTHFHVLCFTCQVCGCDLVHSGFFHHSGEYICTEDYQRLYGTQCDSCDRYISGEVVSALGRTYHPHCFVCSICRSPFPIGDRVTFCGKKCVCQQCSHTLKSDKPIKVHGPSYCAGCGEEIKQGQSLLALERQWHVSCFKCRTCGCALTGEYISKDGIPYCESDYHTQFGIRCDSCNGYISGRVLEAGGKRYHPSCARCARCHMMFLEGQEMYLTGSEVWHPMCKEAARLERKLRLRRTSETASVSPPGSSPLLGSPHRLICSKADISDYKQLAALPRVKAIYDTQRPDIIPYQADHAHTHLSDDTLERYSCGQSLGSLSTYSHDLLDGLEVRTRRSSSSAFTDSPTHSRYGGSPLHYYLPGSESGRSSPYYSQPEPRCTTPTTTSFQAPKHFHVPASEETNIYRKPPIYKRKDLSASPTANKSKTNENLLNSSGLSTPNCNGIYHPDSNYYPYTGSPKVSRVRRFSSGGEEDGWNHNINKGIGRMILKEEMKARSACHDNDQWGSRRSSRCSSREALNNQGYGSLNGSPRSVQSADSDSYLAKSSSLPGYHRTGLNRPGSAGADYYQYDSSNAVNWQIREYKIYPYEALIVSVRGQQRLPSDVDRARLERHLSPEEFHRVFGMPMSAFDHLAQWKKNELKKRVRLF</sequence>
<comment type="caution">
    <text evidence="12">The sequence shown here is derived from an EMBL/GenBank/DDBJ whole genome shotgun (WGS) entry which is preliminary data.</text>
</comment>
<evidence type="ECO:0000256" key="5">
    <source>
        <dbReference type="ARBA" id="ARBA00022737"/>
    </source>
</evidence>
<feature type="domain" description="LIM zinc-binding" evidence="10">
    <location>
        <begin position="161"/>
        <end position="220"/>
    </location>
</feature>
<dbReference type="GO" id="GO:0051015">
    <property type="term" value="F:actin filament binding"/>
    <property type="evidence" value="ECO:0007669"/>
    <property type="project" value="TreeGrafter"/>
</dbReference>
<dbReference type="AlphaFoldDB" id="A0AAW1FNZ1"/>
<dbReference type="CDD" id="cd09330">
    <property type="entry name" value="LIM4_abLIM"/>
    <property type="match status" value="1"/>
</dbReference>
<dbReference type="PROSITE" id="PS00478">
    <property type="entry name" value="LIM_DOMAIN_1"/>
    <property type="match status" value="3"/>
</dbReference>
<evidence type="ECO:0000256" key="2">
    <source>
        <dbReference type="ARBA" id="ARBA00022490"/>
    </source>
</evidence>
<dbReference type="Gene3D" id="2.10.110.10">
    <property type="entry name" value="Cysteine Rich Protein"/>
    <property type="match status" value="4"/>
</dbReference>
<keyword evidence="3" id="KW-0597">Phosphoprotein</keyword>
<protein>
    <recommendedName>
        <fullName evidence="14">Actin binding LIM protein family, member 3</fullName>
    </recommendedName>
</protein>
<evidence type="ECO:0000256" key="7">
    <source>
        <dbReference type="ARBA" id="ARBA00023038"/>
    </source>
</evidence>
<comment type="subcellular location">
    <subcellularLocation>
        <location evidence="1">Cytoplasm</location>
    </subcellularLocation>
</comment>
<gene>
    <name evidence="12" type="ORF">VZT92_006227</name>
</gene>
<dbReference type="EMBL" id="JBCEZU010000045">
    <property type="protein sequence ID" value="KAK9536451.1"/>
    <property type="molecule type" value="Genomic_DNA"/>
</dbReference>
<keyword evidence="4 8" id="KW-0479">Metal-binding</keyword>
<keyword evidence="5" id="KW-0677">Repeat</keyword>
<dbReference type="SUPFAM" id="SSF47050">
    <property type="entry name" value="VHP, Villin headpiece domain"/>
    <property type="match status" value="1"/>
</dbReference>
<dbReference type="PROSITE" id="PS50023">
    <property type="entry name" value="LIM_DOMAIN_2"/>
    <property type="match status" value="3"/>
</dbReference>
<evidence type="ECO:0000256" key="1">
    <source>
        <dbReference type="ARBA" id="ARBA00004496"/>
    </source>
</evidence>
<dbReference type="FunFam" id="2.10.110.10:FF:000003">
    <property type="entry name" value="actin-binding LIM protein 1 isoform X1"/>
    <property type="match status" value="1"/>
</dbReference>
<keyword evidence="13" id="KW-1185">Reference proteome</keyword>